<evidence type="ECO:0000256" key="3">
    <source>
        <dbReference type="ARBA" id="ARBA00022679"/>
    </source>
</evidence>
<feature type="transmembrane region" description="Helical" evidence="7">
    <location>
        <begin position="123"/>
        <end position="142"/>
    </location>
</feature>
<proteinExistence type="inferred from homology"/>
<evidence type="ECO:0000256" key="5">
    <source>
        <dbReference type="ARBA" id="ARBA00022989"/>
    </source>
</evidence>
<accession>A0A2K8NYX5</accession>
<dbReference type="Pfam" id="PF01790">
    <property type="entry name" value="LGT"/>
    <property type="match status" value="1"/>
</dbReference>
<feature type="transmembrane region" description="Helical" evidence="7">
    <location>
        <begin position="502"/>
        <end position="523"/>
    </location>
</feature>
<gene>
    <name evidence="8" type="primary">lgt</name>
    <name evidence="8" type="ORF">ESOMN_v1c06480</name>
</gene>
<keyword evidence="8" id="KW-0449">Lipoprotein</keyword>
<keyword evidence="3 8" id="KW-0808">Transferase</keyword>
<evidence type="ECO:0000256" key="4">
    <source>
        <dbReference type="ARBA" id="ARBA00022692"/>
    </source>
</evidence>
<evidence type="ECO:0000256" key="2">
    <source>
        <dbReference type="ARBA" id="ARBA00022475"/>
    </source>
</evidence>
<dbReference type="GO" id="GO:0008961">
    <property type="term" value="F:phosphatidylglycerol-prolipoprotein diacylglyceryl transferase activity"/>
    <property type="evidence" value="ECO:0007669"/>
    <property type="project" value="InterPro"/>
</dbReference>
<evidence type="ECO:0000313" key="8">
    <source>
        <dbReference type="EMBL" id="ATZ19030.1"/>
    </source>
</evidence>
<feature type="transmembrane region" description="Helical" evidence="7">
    <location>
        <begin position="250"/>
        <end position="272"/>
    </location>
</feature>
<dbReference type="InterPro" id="IPR001640">
    <property type="entry name" value="Lgt"/>
</dbReference>
<dbReference type="KEGG" id="esx:ESOMN_v1c06480"/>
<dbReference type="GO" id="GO:0005886">
    <property type="term" value="C:plasma membrane"/>
    <property type="evidence" value="ECO:0007669"/>
    <property type="project" value="InterPro"/>
</dbReference>
<dbReference type="EMBL" id="CP024965">
    <property type="protein sequence ID" value="ATZ19030.1"/>
    <property type="molecule type" value="Genomic_DNA"/>
</dbReference>
<sequence>MLLSTIGEWIVANGDPAADRSFGGVVPAYPVFMFVGIIIVIFFSIIKMKIKKIPLREFELAIITVVPIGVIGGSIFGKIFIPGIEWYTVFFFWQPGMSLFGALILGTVAGFVIFYVRSKKTLISVWVYADCIIPNILIGQAIGRWGNMFNHEILGSVVSYDSLWWLVDSIKNKLFYFPNLAGFELETKGEWWTNISEWSNWKATSGPFQGLSLENVLNWKMGSEWLVNDLGDKLDPNIYNYGTIQFRNPLFLYESLMNIGLWLIITFVINNLGRWFSPTKPWDLEPKAYPGWYNKKYKSLKEQEIVGINTQLPIKYKKVQIKTKAGENIELKLGFYQAWNKAFYWYQPDEQKIHEFEMALNEKEIMQTQQLSRLTKIKKEHKQKIVKSKADFRNKLSRAKNSNDKQQLLKSKKQNFDLIYQNHQEKLNEIYALIGNWTRIFKGNPEFSKGLEKLNNPNKYFVIRCGVTTGFYVFGYMLIRVILETQRRPEELFIQNSFVADFIVLTILLLLGIVIIIFAQFIAPYKYREVNWLYEKSY</sequence>
<feature type="transmembrane region" description="Helical" evidence="7">
    <location>
        <begin position="28"/>
        <end position="46"/>
    </location>
</feature>
<feature type="transmembrane region" description="Helical" evidence="7">
    <location>
        <begin position="461"/>
        <end position="482"/>
    </location>
</feature>
<dbReference type="PANTHER" id="PTHR30589">
    <property type="entry name" value="PROLIPOPROTEIN DIACYLGLYCERYL TRANSFERASE"/>
    <property type="match status" value="1"/>
</dbReference>
<name>A0A2K8NYX5_9MOLU</name>
<keyword evidence="2" id="KW-1003">Cell membrane</keyword>
<keyword evidence="5 7" id="KW-1133">Transmembrane helix</keyword>
<dbReference type="AlphaFoldDB" id="A0A2K8NYX5"/>
<dbReference type="RefSeq" id="WP_051445521.1">
    <property type="nucleotide sequence ID" value="NZ_CP024965.1"/>
</dbReference>
<feature type="transmembrane region" description="Helical" evidence="7">
    <location>
        <begin position="93"/>
        <end position="116"/>
    </location>
</feature>
<keyword evidence="4 7" id="KW-0812">Transmembrane</keyword>
<evidence type="ECO:0000256" key="6">
    <source>
        <dbReference type="ARBA" id="ARBA00023136"/>
    </source>
</evidence>
<dbReference type="Proteomes" id="UP000232230">
    <property type="component" value="Chromosome"/>
</dbReference>
<evidence type="ECO:0000256" key="1">
    <source>
        <dbReference type="ARBA" id="ARBA00007150"/>
    </source>
</evidence>
<protein>
    <submittedName>
        <fullName evidence="8">Prolipoprotein diacylglyceryl transferase</fullName>
    </submittedName>
</protein>
<dbReference type="PANTHER" id="PTHR30589:SF0">
    <property type="entry name" value="PHOSPHATIDYLGLYCEROL--PROLIPOPROTEIN DIACYLGLYCERYL TRANSFERASE"/>
    <property type="match status" value="1"/>
</dbReference>
<keyword evidence="6 7" id="KW-0472">Membrane</keyword>
<reference evidence="8 9" key="1">
    <citation type="submission" date="2017-11" db="EMBL/GenBank/DDBJ databases">
        <title>Genome sequence of Entomoplasma somnilux PYAN-1 (ATCC 49194).</title>
        <authorList>
            <person name="Lo W.-S."/>
            <person name="Gasparich G.E."/>
            <person name="Kuo C.-H."/>
        </authorList>
    </citation>
    <scope>NUCLEOTIDE SEQUENCE [LARGE SCALE GENOMIC DNA]</scope>
    <source>
        <strain evidence="8 9">PYAN-1</strain>
    </source>
</reference>
<comment type="similarity">
    <text evidence="1">Belongs to the Lgt family.</text>
</comment>
<evidence type="ECO:0000313" key="9">
    <source>
        <dbReference type="Proteomes" id="UP000232230"/>
    </source>
</evidence>
<dbReference type="GO" id="GO:0042158">
    <property type="term" value="P:lipoprotein biosynthetic process"/>
    <property type="evidence" value="ECO:0007669"/>
    <property type="project" value="InterPro"/>
</dbReference>
<feature type="transmembrane region" description="Helical" evidence="7">
    <location>
        <begin position="58"/>
        <end position="81"/>
    </location>
</feature>
<organism evidence="8 9">
    <name type="scientific">Williamsoniiplasma somnilux</name>
    <dbReference type="NCBI Taxonomy" id="215578"/>
    <lineage>
        <taxon>Bacteria</taxon>
        <taxon>Bacillati</taxon>
        <taxon>Mycoplasmatota</taxon>
        <taxon>Mollicutes</taxon>
        <taxon>Entomoplasmatales</taxon>
        <taxon>Williamsoniiplasma</taxon>
    </lineage>
</organism>
<keyword evidence="9" id="KW-1185">Reference proteome</keyword>
<evidence type="ECO:0000256" key="7">
    <source>
        <dbReference type="SAM" id="Phobius"/>
    </source>
</evidence>